<proteinExistence type="predicted"/>
<protein>
    <submittedName>
        <fullName evidence="1">Uncharacterized protein</fullName>
    </submittedName>
</protein>
<evidence type="ECO:0000313" key="2">
    <source>
        <dbReference type="Proteomes" id="UP000315295"/>
    </source>
</evidence>
<dbReference type="AlphaFoldDB" id="A0A540K7B3"/>
<accession>A0A540K7B3</accession>
<comment type="caution">
    <text evidence="1">The sequence shown here is derived from an EMBL/GenBank/DDBJ whole genome shotgun (WGS) entry which is preliminary data.</text>
</comment>
<reference evidence="1 2" key="1">
    <citation type="journal article" date="2019" name="G3 (Bethesda)">
        <title>Sequencing of a Wild Apple (Malus baccata) Genome Unravels the Differences Between Cultivated and Wild Apple Species Regarding Disease Resistance and Cold Tolerance.</title>
        <authorList>
            <person name="Chen X."/>
        </authorList>
    </citation>
    <scope>NUCLEOTIDE SEQUENCE [LARGE SCALE GENOMIC DNA]</scope>
    <source>
        <strain evidence="2">cv. Shandingzi</strain>
        <tissue evidence="1">Leaves</tissue>
    </source>
</reference>
<dbReference type="EMBL" id="VIEB01002012">
    <property type="protein sequence ID" value="TQD70090.1"/>
    <property type="molecule type" value="Genomic_DNA"/>
</dbReference>
<sequence length="56" mass="6283">MAMVDSDDVEVLGDVLASSAAPMRQRCSRRAIRQFKVNKLMSKQQRAPLSSNMPNF</sequence>
<name>A0A540K7B3_MALBA</name>
<dbReference type="Proteomes" id="UP000315295">
    <property type="component" value="Unassembled WGS sequence"/>
</dbReference>
<evidence type="ECO:0000313" key="1">
    <source>
        <dbReference type="EMBL" id="TQD70090.1"/>
    </source>
</evidence>
<gene>
    <name evidence="1" type="ORF">C1H46_044376</name>
</gene>
<organism evidence="1 2">
    <name type="scientific">Malus baccata</name>
    <name type="common">Siberian crab apple</name>
    <name type="synonym">Pyrus baccata</name>
    <dbReference type="NCBI Taxonomy" id="106549"/>
    <lineage>
        <taxon>Eukaryota</taxon>
        <taxon>Viridiplantae</taxon>
        <taxon>Streptophyta</taxon>
        <taxon>Embryophyta</taxon>
        <taxon>Tracheophyta</taxon>
        <taxon>Spermatophyta</taxon>
        <taxon>Magnoliopsida</taxon>
        <taxon>eudicotyledons</taxon>
        <taxon>Gunneridae</taxon>
        <taxon>Pentapetalae</taxon>
        <taxon>rosids</taxon>
        <taxon>fabids</taxon>
        <taxon>Rosales</taxon>
        <taxon>Rosaceae</taxon>
        <taxon>Amygdaloideae</taxon>
        <taxon>Maleae</taxon>
        <taxon>Malus</taxon>
    </lineage>
</organism>
<keyword evidence="2" id="KW-1185">Reference proteome</keyword>